<reference evidence="2" key="2">
    <citation type="submission" date="2017-07" db="EMBL/GenBank/DDBJ databases">
        <title>WGS assembly of Populus trichocarpa.</title>
        <authorList>
            <person name="Tuskan G."/>
            <person name="Difazio S."/>
            <person name="Jansson S."/>
            <person name="Bohlmann J."/>
            <person name="Grigoriev I."/>
            <person name="Hellsten U."/>
            <person name="Putnam N."/>
            <person name="Ralph S."/>
            <person name="Rombauts S."/>
            <person name="Salamov A."/>
            <person name="Schein J."/>
            <person name="Sterck L."/>
            <person name="Aerts A."/>
            <person name="Bhalerao R."/>
            <person name="Bhalerao R."/>
            <person name="Blaudez D."/>
            <person name="Boerjan W."/>
            <person name="Brun A."/>
            <person name="Brunner A."/>
            <person name="Busov V."/>
            <person name="Campbell M."/>
            <person name="Carlson J."/>
            <person name="Chalot M."/>
            <person name="Chapman J."/>
            <person name="Chen G."/>
            <person name="Cooper D."/>
            <person name="Coutinho P."/>
            <person name="Couturier J."/>
            <person name="Covert S."/>
            <person name="Cronk Q."/>
            <person name="Cunningham R."/>
            <person name="Davis J."/>
            <person name="Degroeve S."/>
            <person name="Dejardin A."/>
            <person name="Depamphilis C."/>
            <person name="Detter J."/>
            <person name="Dirks B."/>
            <person name="Dubchak I."/>
            <person name="Duplessis S."/>
            <person name="Ehlting J."/>
            <person name="Ellis B."/>
            <person name="Gendler K."/>
            <person name="Goodstein D."/>
            <person name="Gribskov M."/>
            <person name="Grimwood J."/>
            <person name="Groover A."/>
            <person name="Gunter L."/>
            <person name="Hamberger B."/>
            <person name="Heinze B."/>
            <person name="Helariutta Y."/>
            <person name="Henrissat B."/>
            <person name="Holligan D."/>
            <person name="Holt R."/>
            <person name="Huang W."/>
            <person name="Islam-Faridi N."/>
            <person name="Jones S."/>
            <person name="Jones-Rhoades M."/>
            <person name="Jorgensen R."/>
            <person name="Joshi C."/>
            <person name="Kangasjarvi J."/>
            <person name="Karlsson J."/>
            <person name="Kelleher C."/>
            <person name="Kirkpatrick R."/>
            <person name="Kirst M."/>
            <person name="Kohler A."/>
            <person name="Kalluri U."/>
            <person name="Larimer F."/>
            <person name="Leebens-Mack J."/>
            <person name="Leple J."/>
            <person name="Locascio P."/>
            <person name="Lou Y."/>
            <person name="Lucas S."/>
            <person name="Martin F."/>
            <person name="Montanini B."/>
            <person name="Napoli C."/>
            <person name="Nelson D."/>
            <person name="Nelson C."/>
            <person name="Nieminen K."/>
            <person name="Nilsson O."/>
            <person name="Pereda V."/>
            <person name="Peter G."/>
            <person name="Philippe R."/>
            <person name="Pilate G."/>
            <person name="Poliakov A."/>
            <person name="Razumovskaya J."/>
            <person name="Richardson P."/>
            <person name="Rinaldi C."/>
            <person name="Ritland K."/>
            <person name="Rouze P."/>
            <person name="Ryaboy D."/>
            <person name="Schmutz J."/>
            <person name="Schrader J."/>
            <person name="Segerman B."/>
            <person name="Shin H."/>
            <person name="Siddiqui A."/>
            <person name="Sterky F."/>
            <person name="Terry A."/>
            <person name="Tsai C."/>
            <person name="Uberbacher E."/>
            <person name="Unneberg P."/>
            <person name="Vahala J."/>
            <person name="Wall K."/>
            <person name="Wessler S."/>
            <person name="Yang G."/>
            <person name="Yin T."/>
            <person name="Douglas C."/>
            <person name="Marra M."/>
            <person name="Sandberg G."/>
            <person name="Van De Peer Y."/>
            <person name="Rokhsar D."/>
        </authorList>
    </citation>
    <scope>NUCLEOTIDE SEQUENCE</scope>
    <source>
        <strain evidence="2">Nisqually-1</strain>
    </source>
</reference>
<gene>
    <name evidence="2" type="ORF">POPTR_T082450</name>
</gene>
<evidence type="ECO:0000313" key="2">
    <source>
        <dbReference type="EMBL" id="RQO95254.1"/>
    </source>
</evidence>
<organism evidence="2">
    <name type="scientific">Populus trichocarpa</name>
    <name type="common">Western balsam poplar</name>
    <name type="synonym">Populus balsamifera subsp. trichocarpa</name>
    <dbReference type="NCBI Taxonomy" id="3694"/>
    <lineage>
        <taxon>Eukaryota</taxon>
        <taxon>Viridiplantae</taxon>
        <taxon>Streptophyta</taxon>
        <taxon>Embryophyta</taxon>
        <taxon>Tracheophyta</taxon>
        <taxon>Spermatophyta</taxon>
        <taxon>Magnoliopsida</taxon>
        <taxon>eudicotyledons</taxon>
        <taxon>Gunneridae</taxon>
        <taxon>Pentapetalae</taxon>
        <taxon>rosids</taxon>
        <taxon>fabids</taxon>
        <taxon>Malpighiales</taxon>
        <taxon>Salicaceae</taxon>
        <taxon>Saliceae</taxon>
        <taxon>Populus</taxon>
    </lineage>
</organism>
<feature type="region of interest" description="Disordered" evidence="1">
    <location>
        <begin position="50"/>
        <end position="75"/>
    </location>
</feature>
<dbReference type="InParanoid" id="A0A3N7H368"/>
<feature type="compositionally biased region" description="Low complexity" evidence="1">
    <location>
        <begin position="60"/>
        <end position="70"/>
    </location>
</feature>
<evidence type="ECO:0000256" key="1">
    <source>
        <dbReference type="SAM" id="MobiDB-lite"/>
    </source>
</evidence>
<dbReference type="AlphaFoldDB" id="A0A3N7H368"/>
<dbReference type="EMBL" id="KZ623666">
    <property type="protein sequence ID" value="RQO95254.1"/>
    <property type="molecule type" value="Genomic_DNA"/>
</dbReference>
<name>A0A3N7H368_POPTR</name>
<protein>
    <submittedName>
        <fullName evidence="2">Uncharacterized protein</fullName>
    </submittedName>
</protein>
<sequence length="148" mass="16290">MNSGGASSHAPPSLVARGFTRRRTKLGSRVDLVQFHLLFPSLLVVTTPLPAKQPKRNTDRSSSSSFGGRSAVEDPASWVRRRRRCYGKETSLQGWRSLLLETGLRVRRSPSSPLFRVADQVCERGAAAGSLMTGGRDDWSWLVCGRCC</sequence>
<reference evidence="2" key="1">
    <citation type="journal article" date="2006" name="Science">
        <title>The genome of black cottonwood, Populus trichocarpa (Torr. &amp; Gray).</title>
        <authorList>
            <person name="Tuskan G.A."/>
            <person name="Difazio S."/>
            <person name="Jansson S."/>
            <person name="Bohlmann J."/>
            <person name="Grigoriev I."/>
            <person name="Hellsten U."/>
            <person name="Putnam N."/>
            <person name="Ralph S."/>
            <person name="Rombauts S."/>
            <person name="Salamov A."/>
            <person name="Schein J."/>
            <person name="Sterck L."/>
            <person name="Aerts A."/>
            <person name="Bhalerao R.R."/>
            <person name="Bhalerao R.P."/>
            <person name="Blaudez D."/>
            <person name="Boerjan W."/>
            <person name="Brun A."/>
            <person name="Brunner A."/>
            <person name="Busov V."/>
            <person name="Campbell M."/>
            <person name="Carlson J."/>
            <person name="Chalot M."/>
            <person name="Chapman J."/>
            <person name="Chen G.L."/>
            <person name="Cooper D."/>
            <person name="Coutinho P.M."/>
            <person name="Couturier J."/>
            <person name="Covert S."/>
            <person name="Cronk Q."/>
            <person name="Cunningham R."/>
            <person name="Davis J."/>
            <person name="Degroeve S."/>
            <person name="Dejardin A."/>
            <person name="Depamphilis C."/>
            <person name="Detter J."/>
            <person name="Dirks B."/>
            <person name="Dubchak I."/>
            <person name="Duplessis S."/>
            <person name="Ehlting J."/>
            <person name="Ellis B."/>
            <person name="Gendler K."/>
            <person name="Goodstein D."/>
            <person name="Gribskov M."/>
            <person name="Grimwood J."/>
            <person name="Groover A."/>
            <person name="Gunter L."/>
            <person name="Hamberger B."/>
            <person name="Heinze B."/>
            <person name="Helariutta Y."/>
            <person name="Henrissat B."/>
            <person name="Holligan D."/>
            <person name="Holt R."/>
            <person name="Huang W."/>
            <person name="Islam-Faridi N."/>
            <person name="Jones S."/>
            <person name="Jones-Rhoades M."/>
            <person name="Jorgensen R."/>
            <person name="Joshi C."/>
            <person name="Kangasjarvi J."/>
            <person name="Karlsson J."/>
            <person name="Kelleher C."/>
            <person name="Kirkpatrick R."/>
            <person name="Kirst M."/>
            <person name="Kohler A."/>
            <person name="Kalluri U."/>
            <person name="Larimer F."/>
            <person name="Leebens-Mack J."/>
            <person name="Leple J.C."/>
            <person name="Locascio P."/>
            <person name="Lou Y."/>
            <person name="Lucas S."/>
            <person name="Martin F."/>
            <person name="Montanini B."/>
            <person name="Napoli C."/>
            <person name="Nelson D.R."/>
            <person name="Nelson C."/>
            <person name="Nieminen K."/>
            <person name="Nilsson O."/>
            <person name="Pereda V."/>
            <person name="Peter G."/>
            <person name="Philippe R."/>
            <person name="Pilate G."/>
            <person name="Poliakov A."/>
            <person name="Razumovskaya J."/>
            <person name="Richardson P."/>
            <person name="Rinaldi C."/>
            <person name="Ritland K."/>
            <person name="Rouze P."/>
            <person name="Ryaboy D."/>
            <person name="Schmutz J."/>
            <person name="Schrader J."/>
            <person name="Segerman B."/>
            <person name="Shin H."/>
            <person name="Siddiqui A."/>
            <person name="Sterky F."/>
            <person name="Terry A."/>
            <person name="Tsai C.J."/>
            <person name="Uberbacher E."/>
            <person name="Unneberg P."/>
            <person name="Vahala J."/>
            <person name="Wall K."/>
            <person name="Wessler S."/>
            <person name="Yang G."/>
            <person name="Yin T."/>
            <person name="Douglas C."/>
            <person name="Marra M."/>
            <person name="Sandberg G."/>
            <person name="Van de Peer Y."/>
            <person name="Rokhsar D."/>
        </authorList>
    </citation>
    <scope>NUCLEOTIDE SEQUENCE [LARGE SCALE GENOMIC DNA]</scope>
    <source>
        <strain evidence="2">Nisqually-1</strain>
    </source>
</reference>
<proteinExistence type="predicted"/>
<accession>A0A3N7H368</accession>